<protein>
    <submittedName>
        <fullName evidence="4">NADH dehydrogenase protein</fullName>
    </submittedName>
</protein>
<dbReference type="InterPro" id="IPR029039">
    <property type="entry name" value="Flavoprotein-like_sf"/>
</dbReference>
<comment type="caution">
    <text evidence="4">The sequence shown here is derived from an EMBL/GenBank/DDBJ whole genome shotgun (WGS) entry which is preliminary data.</text>
</comment>
<keyword evidence="2" id="KW-0560">Oxidoreductase</keyword>
<dbReference type="Proteomes" id="UP000006242">
    <property type="component" value="Unassembled WGS sequence"/>
</dbReference>
<reference evidence="4 5" key="2">
    <citation type="journal article" date="2013" name="PLoS ONE">
        <title>INDIGO - INtegrated Data Warehouse of MIcrobial GenOmes with Examples from the Red Sea Extremophiles.</title>
        <authorList>
            <person name="Alam I."/>
            <person name="Antunes A."/>
            <person name="Kamau A.A."/>
            <person name="Ba Alawi W."/>
            <person name="Kalkatawi M."/>
            <person name="Stingl U."/>
            <person name="Bajic V.B."/>
        </authorList>
    </citation>
    <scope>NUCLEOTIDE SEQUENCE [LARGE SCALE GENOMIC DNA]</scope>
    <source>
        <strain evidence="4 5">E1L3A</strain>
    </source>
</reference>
<feature type="domain" description="Flavodoxin-like fold" evidence="3">
    <location>
        <begin position="1"/>
        <end position="192"/>
    </location>
</feature>
<dbReference type="GO" id="GO:0005829">
    <property type="term" value="C:cytosol"/>
    <property type="evidence" value="ECO:0007669"/>
    <property type="project" value="TreeGrafter"/>
</dbReference>
<evidence type="ECO:0000313" key="5">
    <source>
        <dbReference type="Proteomes" id="UP000006242"/>
    </source>
</evidence>
<dbReference type="EMBL" id="AFNV02000005">
    <property type="protein sequence ID" value="ERJ20053.1"/>
    <property type="molecule type" value="Genomic_DNA"/>
</dbReference>
<dbReference type="OrthoDB" id="9798454at2"/>
<accession>U2G1F9</accession>
<reference evidence="4 5" key="1">
    <citation type="journal article" date="2011" name="J. Bacteriol.">
        <title>Genome sequence of Salinisphaera shabanensis, a gammaproteobacterium from the harsh, variable environment of the brine-seawater interface of the Shaban Deep in the Red Sea.</title>
        <authorList>
            <person name="Antunes A."/>
            <person name="Alam I."/>
            <person name="Bajic V.B."/>
            <person name="Stingl U."/>
        </authorList>
    </citation>
    <scope>NUCLEOTIDE SEQUENCE [LARGE SCALE GENOMIC DNA]</scope>
    <source>
        <strain evidence="4 5">E1L3A</strain>
    </source>
</reference>
<organism evidence="4 5">
    <name type="scientific">Salinisphaera shabanensis E1L3A</name>
    <dbReference type="NCBI Taxonomy" id="1033802"/>
    <lineage>
        <taxon>Bacteria</taxon>
        <taxon>Pseudomonadati</taxon>
        <taxon>Pseudomonadota</taxon>
        <taxon>Gammaproteobacteria</taxon>
        <taxon>Salinisphaerales</taxon>
        <taxon>Salinisphaeraceae</taxon>
        <taxon>Salinisphaera</taxon>
    </lineage>
</organism>
<dbReference type="InterPro" id="IPR003680">
    <property type="entry name" value="Flavodoxin_fold"/>
</dbReference>
<evidence type="ECO:0000256" key="1">
    <source>
        <dbReference type="ARBA" id="ARBA00006252"/>
    </source>
</evidence>
<sequence length="248" mass="28014">MHAHIVFAHPEARSFNGALADIAEETLAAQGITVTRSDLYGELFDTVEGPAHYGERADEAYFSALAEQRHAGNARTRPADVQREIDRLTAADLVILQFPLWWHAQPAILKGWFDRVFVYGELYTGRRRYDEGHFRGKRALLSVTTGGPAATFSPYGRGGPIERLLWPIHYSLHYMGFDVLPPFVAHGIQGGGIAYEQRDVFEQHLDGLKRGWAERLNTLDSARPIPFTGWQDWDDHGVLRADHPLRWA</sequence>
<dbReference type="Gene3D" id="3.40.50.360">
    <property type="match status" value="1"/>
</dbReference>
<name>U2G1F9_9GAMM</name>
<proteinExistence type="inferred from homology"/>
<comment type="similarity">
    <text evidence="1">Belongs to the NAD(P)H dehydrogenase (quinone) family.</text>
</comment>
<dbReference type="Pfam" id="PF02525">
    <property type="entry name" value="Flavodoxin_2"/>
    <property type="match status" value="1"/>
</dbReference>
<dbReference type="STRING" id="1033802.SSPSH_000917"/>
<dbReference type="GO" id="GO:0003955">
    <property type="term" value="F:NAD(P)H dehydrogenase (quinone) activity"/>
    <property type="evidence" value="ECO:0007669"/>
    <property type="project" value="TreeGrafter"/>
</dbReference>
<dbReference type="AlphaFoldDB" id="U2G1F9"/>
<keyword evidence="5" id="KW-1185">Reference proteome</keyword>
<dbReference type="eggNOG" id="COG2249">
    <property type="taxonomic scope" value="Bacteria"/>
</dbReference>
<dbReference type="InterPro" id="IPR051545">
    <property type="entry name" value="NAD(P)H_dehydrogenase_qn"/>
</dbReference>
<dbReference type="SUPFAM" id="SSF52218">
    <property type="entry name" value="Flavoproteins"/>
    <property type="match status" value="1"/>
</dbReference>
<gene>
    <name evidence="4" type="ORF">SSPSH_000917</name>
</gene>
<dbReference type="RefSeq" id="WP_006913905.1">
    <property type="nucleotide sequence ID" value="NZ_AFNV02000005.1"/>
</dbReference>
<dbReference type="PANTHER" id="PTHR10204:SF34">
    <property type="entry name" value="NAD(P)H DEHYDROGENASE [QUINONE] 1 ISOFORM 1"/>
    <property type="match status" value="1"/>
</dbReference>
<evidence type="ECO:0000259" key="3">
    <source>
        <dbReference type="Pfam" id="PF02525"/>
    </source>
</evidence>
<dbReference type="PANTHER" id="PTHR10204">
    <property type="entry name" value="NAD P H OXIDOREDUCTASE-RELATED"/>
    <property type="match status" value="1"/>
</dbReference>
<evidence type="ECO:0000313" key="4">
    <source>
        <dbReference type="EMBL" id="ERJ20053.1"/>
    </source>
</evidence>
<evidence type="ECO:0000256" key="2">
    <source>
        <dbReference type="ARBA" id="ARBA00023002"/>
    </source>
</evidence>